<keyword evidence="3" id="KW-1185">Reference proteome</keyword>
<accession>A0A1G7Z5Z1</accession>
<dbReference type="AlphaFoldDB" id="A0A1G7Z5Z1"/>
<evidence type="ECO:0000256" key="1">
    <source>
        <dbReference type="SAM" id="MobiDB-lite"/>
    </source>
</evidence>
<feature type="region of interest" description="Disordered" evidence="1">
    <location>
        <begin position="31"/>
        <end position="91"/>
    </location>
</feature>
<organism evidence="2 3">
    <name type="scientific">Nonomuraea jiangxiensis</name>
    <dbReference type="NCBI Taxonomy" id="633440"/>
    <lineage>
        <taxon>Bacteria</taxon>
        <taxon>Bacillati</taxon>
        <taxon>Actinomycetota</taxon>
        <taxon>Actinomycetes</taxon>
        <taxon>Streptosporangiales</taxon>
        <taxon>Streptosporangiaceae</taxon>
        <taxon>Nonomuraea</taxon>
    </lineage>
</organism>
<dbReference type="Proteomes" id="UP000199202">
    <property type="component" value="Unassembled WGS sequence"/>
</dbReference>
<protein>
    <submittedName>
        <fullName evidence="2">Uncharacterized protein</fullName>
    </submittedName>
</protein>
<feature type="compositionally biased region" description="Polar residues" evidence="1">
    <location>
        <begin position="38"/>
        <end position="57"/>
    </location>
</feature>
<sequence length="234" mass="24567">MLLSLAAAVFAFALTWLIVVVRPFAANEAAQAQQSQSPVLATTGSQQGDGSSNQATDETPPDADSDSAVSDPSADEASPAPGDDSGSAAAQQARNLNDLLSSSSSARSSLSLAIARTSRCEPDGVDAIQDITASRRDQLAAAKELPVTALTAGAELKDALVDALSASYDADAAFLTWARNHVAEKCTGEITEDRDYRRGLGRSETAQVAKRRFAEAWRPIAETYDLPAWKPSQI</sequence>
<evidence type="ECO:0000313" key="3">
    <source>
        <dbReference type="Proteomes" id="UP000199202"/>
    </source>
</evidence>
<reference evidence="2 3" key="1">
    <citation type="submission" date="2016-10" db="EMBL/GenBank/DDBJ databases">
        <authorList>
            <person name="de Groot N.N."/>
        </authorList>
    </citation>
    <scope>NUCLEOTIDE SEQUENCE [LARGE SCALE GENOMIC DNA]</scope>
    <source>
        <strain evidence="2 3">CGMCC 4.6533</strain>
    </source>
</reference>
<evidence type="ECO:0000313" key="2">
    <source>
        <dbReference type="EMBL" id="SDH03916.1"/>
    </source>
</evidence>
<feature type="compositionally biased region" description="Low complexity" evidence="1">
    <location>
        <begin position="66"/>
        <end position="85"/>
    </location>
</feature>
<gene>
    <name evidence="2" type="ORF">SAMN05421869_101316</name>
</gene>
<dbReference type="EMBL" id="FNDJ01000001">
    <property type="protein sequence ID" value="SDH03916.1"/>
    <property type="molecule type" value="Genomic_DNA"/>
</dbReference>
<name>A0A1G7Z5Z1_9ACTN</name>
<proteinExistence type="predicted"/>
<dbReference type="RefSeq" id="WP_090928279.1">
    <property type="nucleotide sequence ID" value="NZ_FNDJ01000001.1"/>
</dbReference>
<dbReference type="OrthoDB" id="3542429at2"/>